<evidence type="ECO:0000313" key="2">
    <source>
        <dbReference type="EMBL" id="BAF58954.1"/>
    </source>
</evidence>
<dbReference type="KEGG" id="pth:PTH_0773"/>
<dbReference type="eggNOG" id="COG4991">
    <property type="taxonomic scope" value="Bacteria"/>
</dbReference>
<dbReference type="HOGENOM" id="CLU_037609_0_0_9"/>
<organism evidence="2 3">
    <name type="scientific">Pelotomaculum thermopropionicum (strain DSM 13744 / JCM 10971 / SI)</name>
    <dbReference type="NCBI Taxonomy" id="370438"/>
    <lineage>
        <taxon>Bacteria</taxon>
        <taxon>Bacillati</taxon>
        <taxon>Bacillota</taxon>
        <taxon>Clostridia</taxon>
        <taxon>Eubacteriales</taxon>
        <taxon>Desulfotomaculaceae</taxon>
        <taxon>Pelotomaculum</taxon>
    </lineage>
</organism>
<reference evidence="3" key="1">
    <citation type="journal article" date="2008" name="Genome Res.">
        <title>The genome of Pelotomaculum thermopropionicum reveals niche-associated evolution in anaerobic microbiota.</title>
        <authorList>
            <person name="Kosaka T."/>
            <person name="Kato S."/>
            <person name="Shimoyama T."/>
            <person name="Ishii S."/>
            <person name="Abe T."/>
            <person name="Watanabe K."/>
        </authorList>
    </citation>
    <scope>NUCLEOTIDE SEQUENCE [LARGE SCALE GENOMIC DNA]</scope>
    <source>
        <strain evidence="3">DSM 13744 / JCM 10971 / SI</strain>
    </source>
</reference>
<accession>A5D477</accession>
<keyword evidence="1" id="KW-0732">Signal</keyword>
<evidence type="ECO:0000256" key="1">
    <source>
        <dbReference type="SAM" id="SignalP"/>
    </source>
</evidence>
<sequence>MKKFRFFLLAISMILCAVIIAFTASAETPLSAKQLFLDKLQSYGLNAENDLAKTSSGTTSYRIKALDGILASSIEPVKSLAGAELKLDYKLNSPQKKFEANYNLAWDKNNYQGSMFMDNDKLIFTTEFVSLIKQFDPGFDLGKEEIPPYFYISDQNLNKSWENTVKGQYIPPELKDLLIFVLEAVPDKYFTVSLADQKIIFQIDRNGFEETMLAVMQKVKGERERFAELIANLAVAFDPSQDGGEIKKEFLESLEESINSGDYPDSPGKIRKLLDGKFALNELKYEASLLPSGKSSLILNADFGGSREFGGEVSLKTEFTGGKENLEGAYVLDLTARDNNQKIRIDGQISGEFRQTSSDARSGGLIKADVKDLNGNVTLLQFEIQSDSESRVDRNVVVKVPVLNESNSINFEKPDEFYHPLPFPGEQVRDVRSVGDNFIL</sequence>
<feature type="signal peptide" evidence="1">
    <location>
        <begin position="1"/>
        <end position="26"/>
    </location>
</feature>
<gene>
    <name evidence="2" type="ordered locus">PTH_0773</name>
</gene>
<dbReference type="AlphaFoldDB" id="A5D477"/>
<feature type="chain" id="PRO_5005659899" evidence="1">
    <location>
        <begin position="27"/>
        <end position="440"/>
    </location>
</feature>
<dbReference type="Proteomes" id="UP000006556">
    <property type="component" value="Chromosome"/>
</dbReference>
<name>A5D477_PELTS</name>
<dbReference type="STRING" id="370438.PTH_0773"/>
<evidence type="ECO:0000313" key="3">
    <source>
        <dbReference type="Proteomes" id="UP000006556"/>
    </source>
</evidence>
<proteinExistence type="predicted"/>
<keyword evidence="3" id="KW-1185">Reference proteome</keyword>
<dbReference type="EMBL" id="AP009389">
    <property type="protein sequence ID" value="BAF58954.1"/>
    <property type="molecule type" value="Genomic_DNA"/>
</dbReference>
<protein>
    <submittedName>
        <fullName evidence="2">Hypothetical membrane protein</fullName>
    </submittedName>
</protein>